<evidence type="ECO:0000313" key="13">
    <source>
        <dbReference type="EMBL" id="KZT57462.1"/>
    </source>
</evidence>
<evidence type="ECO:0000256" key="10">
    <source>
        <dbReference type="SAM" id="Coils"/>
    </source>
</evidence>
<feature type="region of interest" description="Disordered" evidence="11">
    <location>
        <begin position="1"/>
        <end position="69"/>
    </location>
</feature>
<evidence type="ECO:0000256" key="4">
    <source>
        <dbReference type="ARBA" id="ARBA00022771"/>
    </source>
</evidence>
<evidence type="ECO:0000256" key="1">
    <source>
        <dbReference type="ARBA" id="ARBA00004123"/>
    </source>
</evidence>
<dbReference type="Pfam" id="PF06391">
    <property type="entry name" value="MAT1"/>
    <property type="match status" value="1"/>
</dbReference>
<evidence type="ECO:0000256" key="5">
    <source>
        <dbReference type="ARBA" id="ARBA00022833"/>
    </source>
</evidence>
<keyword evidence="13" id="KW-0808">Transferase</keyword>
<gene>
    <name evidence="13" type="ORF">CALCODRAFT_469677</name>
</gene>
<dbReference type="PROSITE" id="PS50089">
    <property type="entry name" value="ZF_RING_2"/>
    <property type="match status" value="1"/>
</dbReference>
<dbReference type="SMART" id="SM00184">
    <property type="entry name" value="RING"/>
    <property type="match status" value="1"/>
</dbReference>
<evidence type="ECO:0000256" key="11">
    <source>
        <dbReference type="SAM" id="MobiDB-lite"/>
    </source>
</evidence>
<keyword evidence="10" id="KW-0175">Coiled coil</keyword>
<dbReference type="GO" id="GO:0070985">
    <property type="term" value="C:transcription factor TFIIK complex"/>
    <property type="evidence" value="ECO:0007669"/>
    <property type="project" value="UniProtKB-ARBA"/>
</dbReference>
<evidence type="ECO:0000256" key="8">
    <source>
        <dbReference type="ARBA" id="ARBA00033277"/>
    </source>
</evidence>
<dbReference type="GO" id="GO:0061575">
    <property type="term" value="F:cyclin-dependent protein serine/threonine kinase activator activity"/>
    <property type="evidence" value="ECO:0007669"/>
    <property type="project" value="InterPro"/>
</dbReference>
<evidence type="ECO:0000313" key="14">
    <source>
        <dbReference type="Proteomes" id="UP000076842"/>
    </source>
</evidence>
<evidence type="ECO:0000256" key="3">
    <source>
        <dbReference type="ARBA" id="ARBA00022723"/>
    </source>
</evidence>
<evidence type="ECO:0000256" key="6">
    <source>
        <dbReference type="ARBA" id="ARBA00023242"/>
    </source>
</evidence>
<dbReference type="Proteomes" id="UP000076842">
    <property type="component" value="Unassembled WGS sequence"/>
</dbReference>
<feature type="compositionally biased region" description="Low complexity" evidence="11">
    <location>
        <begin position="13"/>
        <end position="33"/>
    </location>
</feature>
<dbReference type="InterPro" id="IPR015877">
    <property type="entry name" value="MAT1_centre"/>
</dbReference>
<keyword evidence="13" id="KW-0418">Kinase</keyword>
<evidence type="ECO:0000256" key="7">
    <source>
        <dbReference type="ARBA" id="ARBA00029873"/>
    </source>
</evidence>
<dbReference type="SUPFAM" id="SSF57850">
    <property type="entry name" value="RING/U-box"/>
    <property type="match status" value="1"/>
</dbReference>
<keyword evidence="14" id="KW-1185">Reference proteome</keyword>
<dbReference type="Pfam" id="PF17121">
    <property type="entry name" value="zf-C3HC4_5"/>
    <property type="match status" value="1"/>
</dbReference>
<dbReference type="STRING" id="1353952.A0A165G0Y6"/>
<accession>A0A165G0Y6</accession>
<keyword evidence="3" id="KW-0479">Metal-binding</keyword>
<dbReference type="GO" id="GO:0006289">
    <property type="term" value="P:nucleotide-excision repair"/>
    <property type="evidence" value="ECO:0007669"/>
    <property type="project" value="InterPro"/>
</dbReference>
<sequence>MATNPKLAWLKGPTRPSTSSARPSSSRSVSKPGTPGPGNRPANGKPGTPSAYHNAINDPSGRMREYSNKDDKCPVCTTDRYLNPKLRLLVSPCYHKMCESCIDRLFTLGPAPCPICGKILRKSGFVAQTFEDLDVEKEVSVRRRIAREFNKKVEDFPDRKSYDDYLEEVEDITFNLINGVDLPQTEARIAAFRAANAALIEANIQRDSVAAAEQAAAEEEDKRFRAEQARMAAREEEDERTERERERRAVIEGLERGEDAEGVLRRTRAEAERRTRRAQELAAQQQLARASALTAFARPAKKDVIPDEPHIAYLDDLLSGAERYMLKPSYDDPVSDAARPELKSRWTIGGYRQAESWQRAVSCAVMGLGLGTVEDSAMEVDVGA</sequence>
<dbReference type="AlphaFoldDB" id="A0A165G0Y6"/>
<comment type="subcellular location">
    <subcellularLocation>
        <location evidence="1">Nucleus</location>
    </subcellularLocation>
</comment>
<dbReference type="InterPro" id="IPR001841">
    <property type="entry name" value="Znf_RING"/>
</dbReference>
<dbReference type="GO" id="GO:0006357">
    <property type="term" value="P:regulation of transcription by RNA polymerase II"/>
    <property type="evidence" value="ECO:0007669"/>
    <property type="project" value="TreeGrafter"/>
</dbReference>
<keyword evidence="4 9" id="KW-0863">Zinc-finger</keyword>
<dbReference type="OrthoDB" id="5963at2759"/>
<dbReference type="InterPro" id="IPR013083">
    <property type="entry name" value="Znf_RING/FYVE/PHD"/>
</dbReference>
<keyword evidence="5" id="KW-0862">Zinc</keyword>
<keyword evidence="6" id="KW-0539">Nucleus</keyword>
<dbReference type="PANTHER" id="PTHR12683:SF13">
    <property type="entry name" value="CDK-ACTIVATING KINASE ASSEMBLY FACTOR MAT1"/>
    <property type="match status" value="1"/>
</dbReference>
<dbReference type="PANTHER" id="PTHR12683">
    <property type="entry name" value="CDK-ACTIVATING KINASE ASSEMBLY FACTOR MAT1"/>
    <property type="match status" value="1"/>
</dbReference>
<dbReference type="NCBIfam" id="TIGR00570">
    <property type="entry name" value="cdk7"/>
    <property type="match status" value="1"/>
</dbReference>
<dbReference type="CDD" id="cd16573">
    <property type="entry name" value="RING-HC_TFB3-like"/>
    <property type="match status" value="1"/>
</dbReference>
<dbReference type="Gene3D" id="3.30.40.10">
    <property type="entry name" value="Zinc/RING finger domain, C3HC4 (zinc finger)"/>
    <property type="match status" value="1"/>
</dbReference>
<feature type="coiled-coil region" evidence="10">
    <location>
        <begin position="209"/>
        <end position="288"/>
    </location>
</feature>
<dbReference type="FunFam" id="3.30.40.10:FF:000037">
    <property type="entry name" value="Cdk-activating kinase assembly factor MAT1, centre"/>
    <property type="match status" value="1"/>
</dbReference>
<dbReference type="GO" id="GO:0008270">
    <property type="term" value="F:zinc ion binding"/>
    <property type="evidence" value="ECO:0007669"/>
    <property type="project" value="UniProtKB-KW"/>
</dbReference>
<name>A0A165G0Y6_9BASI</name>
<proteinExistence type="predicted"/>
<dbReference type="InterPro" id="IPR004575">
    <property type="entry name" value="MAT1/Tfb3"/>
</dbReference>
<dbReference type="PROSITE" id="PS00518">
    <property type="entry name" value="ZF_RING_1"/>
    <property type="match status" value="1"/>
</dbReference>
<dbReference type="InParanoid" id="A0A165G0Y6"/>
<evidence type="ECO:0000256" key="9">
    <source>
        <dbReference type="PROSITE-ProRule" id="PRU00175"/>
    </source>
</evidence>
<organism evidence="13 14">
    <name type="scientific">Calocera cornea HHB12733</name>
    <dbReference type="NCBI Taxonomy" id="1353952"/>
    <lineage>
        <taxon>Eukaryota</taxon>
        <taxon>Fungi</taxon>
        <taxon>Dikarya</taxon>
        <taxon>Basidiomycota</taxon>
        <taxon>Agaricomycotina</taxon>
        <taxon>Dacrymycetes</taxon>
        <taxon>Dacrymycetales</taxon>
        <taxon>Dacrymycetaceae</taxon>
        <taxon>Calocera</taxon>
    </lineage>
</organism>
<protein>
    <recommendedName>
        <fullName evidence="2">RNA polymerase II transcription factor B subunit 3</fullName>
    </recommendedName>
    <alternativeName>
        <fullName evidence="8">RNA polymerase II transcription factor B 38 kDa subunit</fullName>
    </alternativeName>
    <alternativeName>
        <fullName evidence="7">RNA polymerase II transcription factor B p38 subunit</fullName>
    </alternativeName>
</protein>
<dbReference type="GO" id="GO:0016301">
    <property type="term" value="F:kinase activity"/>
    <property type="evidence" value="ECO:0007669"/>
    <property type="project" value="UniProtKB-KW"/>
</dbReference>
<evidence type="ECO:0000259" key="12">
    <source>
        <dbReference type="PROSITE" id="PS50089"/>
    </source>
</evidence>
<evidence type="ECO:0000256" key="2">
    <source>
        <dbReference type="ARBA" id="ARBA00022257"/>
    </source>
</evidence>
<reference evidence="13 14" key="1">
    <citation type="journal article" date="2016" name="Mol. Biol. Evol.">
        <title>Comparative Genomics of Early-Diverging Mushroom-Forming Fungi Provides Insights into the Origins of Lignocellulose Decay Capabilities.</title>
        <authorList>
            <person name="Nagy L.G."/>
            <person name="Riley R."/>
            <person name="Tritt A."/>
            <person name="Adam C."/>
            <person name="Daum C."/>
            <person name="Floudas D."/>
            <person name="Sun H."/>
            <person name="Yadav J.S."/>
            <person name="Pangilinan J."/>
            <person name="Larsson K.H."/>
            <person name="Matsuura K."/>
            <person name="Barry K."/>
            <person name="Labutti K."/>
            <person name="Kuo R."/>
            <person name="Ohm R.A."/>
            <person name="Bhattacharya S.S."/>
            <person name="Shirouzu T."/>
            <person name="Yoshinaga Y."/>
            <person name="Martin F.M."/>
            <person name="Grigoriev I.V."/>
            <person name="Hibbett D.S."/>
        </authorList>
    </citation>
    <scope>NUCLEOTIDE SEQUENCE [LARGE SCALE GENOMIC DNA]</scope>
    <source>
        <strain evidence="13 14">HHB12733</strain>
    </source>
</reference>
<feature type="domain" description="RING-type" evidence="12">
    <location>
        <begin position="73"/>
        <end position="116"/>
    </location>
</feature>
<dbReference type="EMBL" id="KV423963">
    <property type="protein sequence ID" value="KZT57462.1"/>
    <property type="molecule type" value="Genomic_DNA"/>
</dbReference>
<dbReference type="InterPro" id="IPR017907">
    <property type="entry name" value="Znf_RING_CS"/>
</dbReference>